<accession>A0A6G0YAD1</accession>
<evidence type="ECO:0000313" key="2">
    <source>
        <dbReference type="Proteomes" id="UP000478052"/>
    </source>
</evidence>
<proteinExistence type="predicted"/>
<comment type="caution">
    <text evidence="1">The sequence shown here is derived from an EMBL/GenBank/DDBJ whole genome shotgun (WGS) entry which is preliminary data.</text>
</comment>
<keyword evidence="2" id="KW-1185">Reference proteome</keyword>
<dbReference type="AlphaFoldDB" id="A0A6G0YAD1"/>
<reference evidence="1 2" key="1">
    <citation type="submission" date="2019-08" db="EMBL/GenBank/DDBJ databases">
        <title>Whole genome of Aphis craccivora.</title>
        <authorList>
            <person name="Voronova N.V."/>
            <person name="Shulinski R.S."/>
            <person name="Bandarenka Y.V."/>
            <person name="Zhorov D.G."/>
            <person name="Warner D."/>
        </authorList>
    </citation>
    <scope>NUCLEOTIDE SEQUENCE [LARGE SCALE GENOMIC DNA]</scope>
    <source>
        <strain evidence="1">180601</strain>
        <tissue evidence="1">Whole Body</tissue>
    </source>
</reference>
<name>A0A6G0YAD1_APHCR</name>
<gene>
    <name evidence="1" type="ORF">FWK35_00033384</name>
</gene>
<dbReference type="Proteomes" id="UP000478052">
    <property type="component" value="Unassembled WGS sequence"/>
</dbReference>
<evidence type="ECO:0000313" key="1">
    <source>
        <dbReference type="EMBL" id="KAF0752094.1"/>
    </source>
</evidence>
<dbReference type="OrthoDB" id="6616808at2759"/>
<organism evidence="1 2">
    <name type="scientific">Aphis craccivora</name>
    <name type="common">Cowpea aphid</name>
    <dbReference type="NCBI Taxonomy" id="307492"/>
    <lineage>
        <taxon>Eukaryota</taxon>
        <taxon>Metazoa</taxon>
        <taxon>Ecdysozoa</taxon>
        <taxon>Arthropoda</taxon>
        <taxon>Hexapoda</taxon>
        <taxon>Insecta</taxon>
        <taxon>Pterygota</taxon>
        <taxon>Neoptera</taxon>
        <taxon>Paraneoptera</taxon>
        <taxon>Hemiptera</taxon>
        <taxon>Sternorrhyncha</taxon>
        <taxon>Aphidomorpha</taxon>
        <taxon>Aphidoidea</taxon>
        <taxon>Aphididae</taxon>
        <taxon>Aphidini</taxon>
        <taxon>Aphis</taxon>
        <taxon>Aphis</taxon>
    </lineage>
</organism>
<dbReference type="EMBL" id="VUJU01005166">
    <property type="protein sequence ID" value="KAF0752094.1"/>
    <property type="molecule type" value="Genomic_DNA"/>
</dbReference>
<sequence length="69" mass="8234">MIAKAPWYVTNVALHNDLQIPTIKQTVIKYYYLRCTKIWNIAQLHTNASTDNPARRLKHEWPRDFLNTH</sequence>
<protein>
    <submittedName>
        <fullName evidence="1">Uncharacterized protein</fullName>
    </submittedName>
</protein>